<keyword evidence="2" id="KW-1185">Reference proteome</keyword>
<protein>
    <submittedName>
        <fullName evidence="1">Uncharacterized protein</fullName>
    </submittedName>
</protein>
<evidence type="ECO:0000313" key="2">
    <source>
        <dbReference type="Proteomes" id="UP000310200"/>
    </source>
</evidence>
<evidence type="ECO:0000313" key="1">
    <source>
        <dbReference type="EMBL" id="TGZ51904.1"/>
    </source>
</evidence>
<proteinExistence type="predicted"/>
<reference evidence="1 2" key="1">
    <citation type="journal article" date="2019" name="Philos. Trans. R. Soc. Lond., B, Biol. Sci.">
        <title>Ant behaviour and brain gene expression of defending hosts depend on the ecological success of the intruding social parasite.</title>
        <authorList>
            <person name="Kaur R."/>
            <person name="Stoldt M."/>
            <person name="Jongepier E."/>
            <person name="Feldmeyer B."/>
            <person name="Menzel F."/>
            <person name="Bornberg-Bauer E."/>
            <person name="Foitzik S."/>
        </authorList>
    </citation>
    <scope>NUCLEOTIDE SEQUENCE [LARGE SCALE GENOMIC DNA]</scope>
    <source>
        <tissue evidence="1">Whole body</tissue>
    </source>
</reference>
<dbReference type="Proteomes" id="UP000310200">
    <property type="component" value="Unassembled WGS sequence"/>
</dbReference>
<gene>
    <name evidence="1" type="ORF">DBV15_05564</name>
</gene>
<dbReference type="EMBL" id="QBLH01001418">
    <property type="protein sequence ID" value="TGZ51904.1"/>
    <property type="molecule type" value="Genomic_DNA"/>
</dbReference>
<name>A0A4V3SB91_9HYME</name>
<accession>A0A4V3SB91</accession>
<comment type="caution">
    <text evidence="1">The sequence shown here is derived from an EMBL/GenBank/DDBJ whole genome shotgun (WGS) entry which is preliminary data.</text>
</comment>
<dbReference type="AlphaFoldDB" id="A0A4V3SB91"/>
<organism evidence="1 2">
    <name type="scientific">Temnothorax longispinosus</name>
    <dbReference type="NCBI Taxonomy" id="300112"/>
    <lineage>
        <taxon>Eukaryota</taxon>
        <taxon>Metazoa</taxon>
        <taxon>Ecdysozoa</taxon>
        <taxon>Arthropoda</taxon>
        <taxon>Hexapoda</taxon>
        <taxon>Insecta</taxon>
        <taxon>Pterygota</taxon>
        <taxon>Neoptera</taxon>
        <taxon>Endopterygota</taxon>
        <taxon>Hymenoptera</taxon>
        <taxon>Apocrita</taxon>
        <taxon>Aculeata</taxon>
        <taxon>Formicoidea</taxon>
        <taxon>Formicidae</taxon>
        <taxon>Myrmicinae</taxon>
        <taxon>Temnothorax</taxon>
    </lineage>
</organism>
<sequence length="116" mass="12818">MLSRIIRHVSPNFLHKTAAQLNRDGQLCEFQEVFEKADACWNLATAIVKSTYVRLGRRGVATPPGGWAKWEKTTLRAASPSSDEKEVPFESGEALGFTVVESIAGGASETGRRRRR</sequence>